<feature type="domain" description="S1 motif" evidence="1">
    <location>
        <begin position="62"/>
        <end position="129"/>
    </location>
</feature>
<keyword evidence="2" id="KW-0689">Ribosomal protein</keyword>
<evidence type="ECO:0000313" key="2">
    <source>
        <dbReference type="EMBL" id="PIR97990.1"/>
    </source>
</evidence>
<dbReference type="PANTHER" id="PTHR47559:SF1">
    <property type="entry name" value="OS03G0844900 PROTEIN"/>
    <property type="match status" value="1"/>
</dbReference>
<evidence type="ECO:0000259" key="1">
    <source>
        <dbReference type="PROSITE" id="PS50126"/>
    </source>
</evidence>
<dbReference type="GO" id="GO:0003676">
    <property type="term" value="F:nucleic acid binding"/>
    <property type="evidence" value="ECO:0007669"/>
    <property type="project" value="InterPro"/>
</dbReference>
<dbReference type="Pfam" id="PF00575">
    <property type="entry name" value="S1"/>
    <property type="match status" value="3"/>
</dbReference>
<dbReference type="SMART" id="SM00316">
    <property type="entry name" value="S1"/>
    <property type="match status" value="4"/>
</dbReference>
<dbReference type="InterPro" id="IPR003029">
    <property type="entry name" value="S1_domain"/>
</dbReference>
<dbReference type="Gene3D" id="2.40.50.140">
    <property type="entry name" value="Nucleic acid-binding proteins"/>
    <property type="match status" value="4"/>
</dbReference>
<feature type="domain" description="S1 motif" evidence="1">
    <location>
        <begin position="328"/>
        <end position="395"/>
    </location>
</feature>
<proteinExistence type="predicted"/>
<feature type="domain" description="S1 motif" evidence="1">
    <location>
        <begin position="242"/>
        <end position="311"/>
    </location>
</feature>
<dbReference type="InterPro" id="IPR052757">
    <property type="entry name" value="Ribosomal_protein_S1"/>
</dbReference>
<dbReference type="Proteomes" id="UP000231466">
    <property type="component" value="Unassembled WGS sequence"/>
</dbReference>
<keyword evidence="2" id="KW-0687">Ribonucleoprotein</keyword>
<dbReference type="PROSITE" id="PS50126">
    <property type="entry name" value="S1"/>
    <property type="match status" value="4"/>
</dbReference>
<gene>
    <name evidence="2" type="ORF">COT89_01940</name>
</gene>
<dbReference type="CDD" id="cd04465">
    <property type="entry name" value="S1_RPS1_repeat_ec2_hs2"/>
    <property type="match status" value="1"/>
</dbReference>
<dbReference type="AlphaFoldDB" id="A0A2H0VI53"/>
<dbReference type="GO" id="GO:0005840">
    <property type="term" value="C:ribosome"/>
    <property type="evidence" value="ECO:0007669"/>
    <property type="project" value="UniProtKB-KW"/>
</dbReference>
<name>A0A2H0VI53_9BACT</name>
<reference evidence="3" key="1">
    <citation type="submission" date="2017-09" db="EMBL/GenBank/DDBJ databases">
        <title>Depth-based differentiation of microbial function through sediment-hosted aquifers and enrichment of novel symbionts in the deep terrestrial subsurface.</title>
        <authorList>
            <person name="Probst A.J."/>
            <person name="Ladd B."/>
            <person name="Jarett J.K."/>
            <person name="Geller-Mcgrath D.E."/>
            <person name="Sieber C.M.K."/>
            <person name="Emerson J.B."/>
            <person name="Anantharaman K."/>
            <person name="Thomas B.C."/>
            <person name="Malmstrom R."/>
            <person name="Stieglmeier M."/>
            <person name="Klingl A."/>
            <person name="Woyke T."/>
            <person name="Ryan C.M."/>
            <person name="Banfield J.F."/>
        </authorList>
    </citation>
    <scope>NUCLEOTIDE SEQUENCE [LARGE SCALE GENOMIC DNA]</scope>
</reference>
<feature type="domain" description="S1 motif" evidence="1">
    <location>
        <begin position="147"/>
        <end position="225"/>
    </location>
</feature>
<dbReference type="SUPFAM" id="SSF50249">
    <property type="entry name" value="Nucleic acid-binding proteins"/>
    <property type="match status" value="4"/>
</dbReference>
<comment type="caution">
    <text evidence="2">The sequence shown here is derived from an EMBL/GenBank/DDBJ whole genome shotgun (WGS) entry which is preliminary data.</text>
</comment>
<evidence type="ECO:0000313" key="3">
    <source>
        <dbReference type="Proteomes" id="UP000231466"/>
    </source>
</evidence>
<dbReference type="InterPro" id="IPR012340">
    <property type="entry name" value="NA-bd_OB-fold"/>
</dbReference>
<accession>A0A2H0VI53</accession>
<protein>
    <submittedName>
        <fullName evidence="2">30S ribosomal protein S1</fullName>
    </submittedName>
</protein>
<dbReference type="PANTHER" id="PTHR47559">
    <property type="entry name" value="OS03G0844900 PROTEIN"/>
    <property type="match status" value="1"/>
</dbReference>
<dbReference type="EMBL" id="PFAH01000007">
    <property type="protein sequence ID" value="PIR97990.1"/>
    <property type="molecule type" value="Genomic_DNA"/>
</dbReference>
<organism evidence="2 3">
    <name type="scientific">Candidatus Colwellbacteria bacterium CG10_big_fil_rev_8_21_14_0_10_42_22</name>
    <dbReference type="NCBI Taxonomy" id="1974540"/>
    <lineage>
        <taxon>Bacteria</taxon>
        <taxon>Candidatus Colwelliibacteriota</taxon>
    </lineage>
</organism>
<sequence length="427" mass="46953">MPDGPKRLITILSNFTFLGVAFQSYFPYNHHVFMRQNLKKQDSLELQMLKSNPGLMPILRDGELISVTLIEKGRRAVYFNVPKVGTGVIYGIELINAKDILKKLEIGDVVTAKVVSPENEDGLIELSLIEAGKQKAWEELKEFRENGEPFPAKVTGSNSGGLLLDAKGVQGFLPASQLSNEHYPQSDSGDRSKVAEELKEFIGQSLDVKIININPRTNKLILSEREVETENVKDLLKEYNVGDEVSCIVSGVADFGAFVKFADQPEVEGLIHISELSHNMLDNPKEVVAVGDMVKAKIAEIKEGRVSLSLKALQSDPWNKVSESFKEGEKIKGEVYKLNPFGALVKIGHDLMGLIHVSEFGSVEELKQNLEAGKNYDFVIASIKPDEKRIVLKMAGGAPASTPTPPQVDIDAGNAQEEIKIDGEESV</sequence>